<comment type="catalytic activity">
    <reaction evidence="13">
        <text>L-alpha-aminoacyl-L-lysine(out) = L-alpha-aminoacyl-L-lysine(in)</text>
        <dbReference type="Rhea" id="RHEA:79383"/>
        <dbReference type="ChEBI" id="CHEBI:229966"/>
    </reaction>
</comment>
<proteinExistence type="inferred from homology"/>
<evidence type="ECO:0000256" key="20">
    <source>
        <dbReference type="ARBA" id="ARBA00044924"/>
    </source>
</evidence>
<comment type="catalytic activity">
    <reaction evidence="19">
        <text>L-alanyl-L-lysine(out) = L-alanyl-L-lysine(in)</text>
        <dbReference type="Rhea" id="RHEA:79415"/>
        <dbReference type="ChEBI" id="CHEBI:192470"/>
    </reaction>
</comment>
<comment type="function">
    <text evidence="23">Lysosomal dipeptide uniporter that selectively exports lysine, arginine or histidine-containing dipeptides with a net positive charge from the lysosome lumen into the cytosol. Could play a role in a specific type of protein O-glycosylation indirectly regulating macrophages migration and tissue invasion. Also essential for liver homeostasis.</text>
</comment>
<comment type="subunit">
    <text evidence="24">Homodimer. Interacts with lysosomal protein GLMP (via lumenal domain); the interaction starts while both proteins are still in the endoplasmic reticulum and is required for stabilization of MFSD1 in lysosomes but has no direct effect on its targeting to lysosomes or transporter activity.</text>
</comment>
<evidence type="ECO:0000256" key="15">
    <source>
        <dbReference type="ARBA" id="ARBA00044899"/>
    </source>
</evidence>
<evidence type="ECO:0000256" key="1">
    <source>
        <dbReference type="ARBA" id="ARBA00004155"/>
    </source>
</evidence>
<feature type="transmembrane region" description="Helical" evidence="25">
    <location>
        <begin position="250"/>
        <end position="271"/>
    </location>
</feature>
<comment type="catalytic activity">
    <reaction evidence="16">
        <text>L-lysyl-L-lysine(out) = L-lysyl-L-lysine(in)</text>
        <dbReference type="Rhea" id="RHEA:79403"/>
        <dbReference type="ChEBI" id="CHEBI:229956"/>
    </reaction>
</comment>
<accession>A0A2A4WYV0</accession>
<keyword evidence="6 25" id="KW-0472">Membrane</keyword>
<dbReference type="PANTHER" id="PTHR23512:SF3">
    <property type="entry name" value="MAJOR FACILITATOR SUPERFAMILY DOMAIN-CONTAINING PROTEIN 1"/>
    <property type="match status" value="1"/>
</dbReference>
<sequence length="427" mass="46956">MKNVKLTLWFIWMLGVLFLFYKYFIQSALAVMGHPLMNSLHIGAAQFGTLSSAFFISYSIMQVPVGLLMDRFGARRLLSLAVIVVGLACILFASTTIFSLAIISRLIMGIGGAFGFVGMAYISSHWFPKEKLPLLVGIGNSLGMMGVIVAQAPLSILLNHITWQSAFFGFAVVGLLMGLLIMIILGKERFQTEHHNTNVMEVTTAIKGVFCNKWIWINAIASLLFYVTTTGFGGLWGIPFVKHAYGVKDSLAAFAISMVFFGWIIGGPLVGIIADKLGQRKKVLVVGVILALFCILPVIYITTMPLYLLFILLFGVGLFSSAQLLNFSLAVDVAPIEFKATSIAITNGLCALGSFIVQPLVGYIIELFWNGTYHAGVPLYTVQNYQMGLTIFPISLVLALVFILIFKEKKEEKQPKMREWDNTAGMN</sequence>
<evidence type="ECO:0000256" key="22">
    <source>
        <dbReference type="ARBA" id="ARBA00045018"/>
    </source>
</evidence>
<dbReference type="Pfam" id="PF07690">
    <property type="entry name" value="MFS_1"/>
    <property type="match status" value="1"/>
</dbReference>
<feature type="transmembrane region" description="Helical" evidence="25">
    <location>
        <begin position="166"/>
        <end position="185"/>
    </location>
</feature>
<feature type="transmembrane region" description="Helical" evidence="25">
    <location>
        <begin position="103"/>
        <end position="122"/>
    </location>
</feature>
<keyword evidence="5 25" id="KW-1133">Transmembrane helix</keyword>
<evidence type="ECO:0000313" key="27">
    <source>
        <dbReference type="EMBL" id="PCI75490.1"/>
    </source>
</evidence>
<evidence type="ECO:0000259" key="26">
    <source>
        <dbReference type="PROSITE" id="PS50850"/>
    </source>
</evidence>
<feature type="transmembrane region" description="Helical" evidence="25">
    <location>
        <begin position="385"/>
        <end position="406"/>
    </location>
</feature>
<evidence type="ECO:0000256" key="25">
    <source>
        <dbReference type="SAM" id="Phobius"/>
    </source>
</evidence>
<dbReference type="EMBL" id="NVUK01000046">
    <property type="protein sequence ID" value="PCI75490.1"/>
    <property type="molecule type" value="Genomic_DNA"/>
</dbReference>
<evidence type="ECO:0000256" key="23">
    <source>
        <dbReference type="ARBA" id="ARBA00045709"/>
    </source>
</evidence>
<evidence type="ECO:0000256" key="24">
    <source>
        <dbReference type="ARBA" id="ARBA00046376"/>
    </source>
</evidence>
<dbReference type="AlphaFoldDB" id="A0A2A4WYV0"/>
<dbReference type="GO" id="GO:0005765">
    <property type="term" value="C:lysosomal membrane"/>
    <property type="evidence" value="ECO:0007669"/>
    <property type="project" value="UniProtKB-SubCell"/>
</dbReference>
<feature type="transmembrane region" description="Helical" evidence="25">
    <location>
        <begin position="44"/>
        <end position="65"/>
    </location>
</feature>
<dbReference type="Proteomes" id="UP000218775">
    <property type="component" value="Unassembled WGS sequence"/>
</dbReference>
<keyword evidence="7" id="KW-0458">Lysosome</keyword>
<feature type="transmembrane region" description="Helical" evidence="25">
    <location>
        <begin position="215"/>
        <end position="238"/>
    </location>
</feature>
<evidence type="ECO:0000313" key="28">
    <source>
        <dbReference type="Proteomes" id="UP000218775"/>
    </source>
</evidence>
<comment type="catalytic activity">
    <reaction evidence="11">
        <text>L-alpha-aminoacyl-L-histidine(out) = L-alpha-aminoacyl-L-histidine(in)</text>
        <dbReference type="Rhea" id="RHEA:79375"/>
        <dbReference type="ChEBI" id="CHEBI:229967"/>
    </reaction>
</comment>
<feature type="transmembrane region" description="Helical" evidence="25">
    <location>
        <begin position="343"/>
        <end position="365"/>
    </location>
</feature>
<evidence type="ECO:0000256" key="3">
    <source>
        <dbReference type="ARBA" id="ARBA00022448"/>
    </source>
</evidence>
<comment type="catalytic activity">
    <reaction evidence="10">
        <text>L-alpha-aminoacyl-L-arginine(out) = L-alpha-aminoacyl-L-arginine(in)</text>
        <dbReference type="Rhea" id="RHEA:79367"/>
        <dbReference type="ChEBI" id="CHEBI:229968"/>
    </reaction>
</comment>
<evidence type="ECO:0000256" key="7">
    <source>
        <dbReference type="ARBA" id="ARBA00023228"/>
    </source>
</evidence>
<evidence type="ECO:0000256" key="2">
    <source>
        <dbReference type="ARBA" id="ARBA00008335"/>
    </source>
</evidence>
<comment type="catalytic activity">
    <reaction evidence="8">
        <text>L-lysyl-L-alanine(out) = L-lysyl-L-alanine(in)</text>
        <dbReference type="Rhea" id="RHEA:79399"/>
        <dbReference type="ChEBI" id="CHEBI:229954"/>
    </reaction>
</comment>
<dbReference type="GO" id="GO:0022857">
    <property type="term" value="F:transmembrane transporter activity"/>
    <property type="evidence" value="ECO:0007669"/>
    <property type="project" value="InterPro"/>
</dbReference>
<evidence type="ECO:0000256" key="17">
    <source>
        <dbReference type="ARBA" id="ARBA00044903"/>
    </source>
</evidence>
<evidence type="ECO:0000256" key="18">
    <source>
        <dbReference type="ARBA" id="ARBA00044912"/>
    </source>
</evidence>
<dbReference type="InterPro" id="IPR011701">
    <property type="entry name" value="MFS"/>
</dbReference>
<evidence type="ECO:0000256" key="11">
    <source>
        <dbReference type="ARBA" id="ARBA00044884"/>
    </source>
</evidence>
<feature type="transmembrane region" description="Helical" evidence="25">
    <location>
        <begin position="283"/>
        <end position="301"/>
    </location>
</feature>
<gene>
    <name evidence="27" type="ORF">COB21_05580</name>
</gene>
<evidence type="ECO:0000256" key="19">
    <source>
        <dbReference type="ARBA" id="ARBA00044919"/>
    </source>
</evidence>
<feature type="transmembrane region" description="Helical" evidence="25">
    <location>
        <begin position="77"/>
        <end position="97"/>
    </location>
</feature>
<feature type="transmembrane region" description="Helical" evidence="25">
    <location>
        <begin position="134"/>
        <end position="154"/>
    </location>
</feature>
<organism evidence="27 28">
    <name type="scientific">Aerophobetes bacterium</name>
    <dbReference type="NCBI Taxonomy" id="2030807"/>
    <lineage>
        <taxon>Bacteria</taxon>
        <taxon>Candidatus Aerophobota</taxon>
    </lineage>
</organism>
<evidence type="ECO:0000256" key="5">
    <source>
        <dbReference type="ARBA" id="ARBA00022989"/>
    </source>
</evidence>
<dbReference type="PROSITE" id="PS50850">
    <property type="entry name" value="MFS"/>
    <property type="match status" value="1"/>
</dbReference>
<comment type="catalytic activity">
    <reaction evidence="12">
        <text>L-lysyl-L-alpha-amino acid(out) = L-lysyl-L-alpha-amino acid(in)</text>
        <dbReference type="Rhea" id="RHEA:79387"/>
        <dbReference type="ChEBI" id="CHEBI:229965"/>
    </reaction>
</comment>
<dbReference type="InterPro" id="IPR052187">
    <property type="entry name" value="MFSD1"/>
</dbReference>
<evidence type="ECO:0000256" key="10">
    <source>
        <dbReference type="ARBA" id="ARBA00044881"/>
    </source>
</evidence>
<name>A0A2A4WYV0_UNCAE</name>
<evidence type="ECO:0000256" key="21">
    <source>
        <dbReference type="ARBA" id="ARBA00044985"/>
    </source>
</evidence>
<feature type="transmembrane region" description="Helical" evidence="25">
    <location>
        <begin position="7"/>
        <end position="24"/>
    </location>
</feature>
<comment type="catalytic activity">
    <reaction evidence="14">
        <text>L-aspartyl-L-lysine(out) = L-aspartyl-L-lysine(in)</text>
        <dbReference type="Rhea" id="RHEA:79411"/>
        <dbReference type="ChEBI" id="CHEBI:229953"/>
    </reaction>
</comment>
<dbReference type="InterPro" id="IPR020846">
    <property type="entry name" value="MFS_dom"/>
</dbReference>
<evidence type="ECO:0000256" key="12">
    <source>
        <dbReference type="ARBA" id="ARBA00044891"/>
    </source>
</evidence>
<evidence type="ECO:0000256" key="9">
    <source>
        <dbReference type="ARBA" id="ARBA00044878"/>
    </source>
</evidence>
<comment type="catalytic activity">
    <reaction evidence="9">
        <text>L-histidyl-glycine(out) = L-histidyl-glycine(in)</text>
        <dbReference type="Rhea" id="RHEA:79395"/>
        <dbReference type="ChEBI" id="CHEBI:229957"/>
    </reaction>
</comment>
<comment type="subcellular location">
    <subcellularLocation>
        <location evidence="1">Lysosome membrane</location>
        <topology evidence="1">Multi-pass membrane protein</topology>
    </subcellularLocation>
</comment>
<evidence type="ECO:0000256" key="6">
    <source>
        <dbReference type="ARBA" id="ARBA00023136"/>
    </source>
</evidence>
<dbReference type="PANTHER" id="PTHR23512">
    <property type="entry name" value="MAJOR FACILITATOR SUPERFAMILY DOMAIN-CONTAINING PROTEIN 1"/>
    <property type="match status" value="1"/>
</dbReference>
<comment type="catalytic activity">
    <reaction evidence="18">
        <text>L-histidyl-L-alpha-amino acid(out) = L-histidyl-L-alpha-amino acid(in)</text>
        <dbReference type="Rhea" id="RHEA:79379"/>
        <dbReference type="ChEBI" id="CHEBI:229964"/>
    </reaction>
</comment>
<dbReference type="Gene3D" id="1.20.1250.20">
    <property type="entry name" value="MFS general substrate transporter like domains"/>
    <property type="match status" value="2"/>
</dbReference>
<comment type="caution">
    <text evidence="27">The sequence shown here is derived from an EMBL/GenBank/DDBJ whole genome shotgun (WGS) entry which is preliminary data.</text>
</comment>
<comment type="catalytic activity">
    <reaction evidence="20">
        <text>L-lysyl-glycine(out) = L-lysyl-glycine(in)</text>
        <dbReference type="Rhea" id="RHEA:79407"/>
        <dbReference type="ChEBI" id="CHEBI:191202"/>
    </reaction>
</comment>
<feature type="transmembrane region" description="Helical" evidence="25">
    <location>
        <begin position="307"/>
        <end position="331"/>
    </location>
</feature>
<keyword evidence="4 25" id="KW-0812">Transmembrane</keyword>
<dbReference type="InterPro" id="IPR036259">
    <property type="entry name" value="MFS_trans_sf"/>
</dbReference>
<evidence type="ECO:0000256" key="4">
    <source>
        <dbReference type="ARBA" id="ARBA00022692"/>
    </source>
</evidence>
<evidence type="ECO:0000256" key="8">
    <source>
        <dbReference type="ARBA" id="ARBA00044876"/>
    </source>
</evidence>
<evidence type="ECO:0000256" key="13">
    <source>
        <dbReference type="ARBA" id="ARBA00044893"/>
    </source>
</evidence>
<keyword evidence="3" id="KW-0813">Transport</keyword>
<evidence type="ECO:0000256" key="16">
    <source>
        <dbReference type="ARBA" id="ARBA00044900"/>
    </source>
</evidence>
<reference evidence="28" key="1">
    <citation type="submission" date="2017-08" db="EMBL/GenBank/DDBJ databases">
        <title>A dynamic microbial community with high functional redundancy inhabits the cold, oxic subseafloor aquifer.</title>
        <authorList>
            <person name="Tully B.J."/>
            <person name="Wheat C.G."/>
            <person name="Glazer B.T."/>
            <person name="Huber J.A."/>
        </authorList>
    </citation>
    <scope>NUCLEOTIDE SEQUENCE [LARGE SCALE GENOMIC DNA]</scope>
</reference>
<dbReference type="SUPFAM" id="SSF103473">
    <property type="entry name" value="MFS general substrate transporter"/>
    <property type="match status" value="1"/>
</dbReference>
<evidence type="ECO:0000256" key="14">
    <source>
        <dbReference type="ARBA" id="ARBA00044898"/>
    </source>
</evidence>
<comment type="catalytic activity">
    <reaction evidence="15">
        <text>L-arginyl-L-alpha-amino acid(out) = L-arginyl-L-alpha-amino acid(in)</text>
        <dbReference type="Rhea" id="RHEA:79371"/>
        <dbReference type="ChEBI" id="CHEBI:84315"/>
    </reaction>
</comment>
<comment type="catalytic activity">
    <reaction evidence="17">
        <text>L-arginyl-glycine(out) = L-arginyl-glycine(in)</text>
        <dbReference type="Rhea" id="RHEA:79391"/>
        <dbReference type="ChEBI" id="CHEBI:229955"/>
    </reaction>
</comment>
<feature type="domain" description="Major facilitator superfamily (MFS) profile" evidence="26">
    <location>
        <begin position="7"/>
        <end position="411"/>
    </location>
</feature>
<comment type="similarity">
    <text evidence="2">Belongs to the major facilitator superfamily.</text>
</comment>
<protein>
    <recommendedName>
        <fullName evidence="21">Lysosomal dipeptide transporter MFSD1</fullName>
    </recommendedName>
    <alternativeName>
        <fullName evidence="22">Major facilitator superfamily domain-containing protein 1</fullName>
    </alternativeName>
</protein>